<evidence type="ECO:0000256" key="3">
    <source>
        <dbReference type="ARBA" id="ARBA00022737"/>
    </source>
</evidence>
<sequence length="221" mass="25075">MILLAILILVLSIFFFKCVGFLNINFLNFTKKSTDFDTKKSTGSDTKNNIRNCMNKKDDDDDLNRVFETFDKDRDGYITREELKDSLNKIGILVLPKEVEDMVDTLDANKDGLIDVNEFKKLYEMIKGIEDHNEEVDVEGEIIMKEAFDVFDKDKDGLISVEELEMVLTSLGLKQGGKIEEDECKEMINKVDVDGDGMVNFHEFKIMMSSHGASTSLALAS</sequence>
<name>A0AAW1KBE4_SAPOF</name>
<evidence type="ECO:0000313" key="7">
    <source>
        <dbReference type="Proteomes" id="UP001443914"/>
    </source>
</evidence>
<dbReference type="Pfam" id="PF13499">
    <property type="entry name" value="EF-hand_7"/>
    <property type="match status" value="2"/>
</dbReference>
<dbReference type="GO" id="GO:0016460">
    <property type="term" value="C:myosin II complex"/>
    <property type="evidence" value="ECO:0007669"/>
    <property type="project" value="TreeGrafter"/>
</dbReference>
<dbReference type="CDD" id="cd00051">
    <property type="entry name" value="EFh"/>
    <property type="match status" value="1"/>
</dbReference>
<reference evidence="6" key="1">
    <citation type="submission" date="2024-03" db="EMBL/GenBank/DDBJ databases">
        <title>WGS assembly of Saponaria officinalis var. Norfolk2.</title>
        <authorList>
            <person name="Jenkins J."/>
            <person name="Shu S."/>
            <person name="Grimwood J."/>
            <person name="Barry K."/>
            <person name="Goodstein D."/>
            <person name="Schmutz J."/>
            <person name="Leebens-Mack J."/>
            <person name="Osbourn A."/>
        </authorList>
    </citation>
    <scope>NUCLEOTIDE SEQUENCE [LARGE SCALE GENOMIC DNA]</scope>
    <source>
        <strain evidence="6">JIC</strain>
    </source>
</reference>
<evidence type="ECO:0000313" key="6">
    <source>
        <dbReference type="EMBL" id="KAK9715166.1"/>
    </source>
</evidence>
<gene>
    <name evidence="6" type="ORF">RND81_06G147200</name>
</gene>
<keyword evidence="4" id="KW-0106">Calcium</keyword>
<protein>
    <recommendedName>
        <fullName evidence="5">EF-hand domain-containing protein</fullName>
    </recommendedName>
</protein>
<keyword evidence="7" id="KW-1185">Reference proteome</keyword>
<dbReference type="PANTHER" id="PTHR23048:SF0">
    <property type="entry name" value="CALMODULIN LIKE 3"/>
    <property type="match status" value="1"/>
</dbReference>
<keyword evidence="3" id="KW-0677">Repeat</keyword>
<evidence type="ECO:0000259" key="5">
    <source>
        <dbReference type="PROSITE" id="PS50222"/>
    </source>
</evidence>
<evidence type="ECO:0000256" key="4">
    <source>
        <dbReference type="ARBA" id="ARBA00022837"/>
    </source>
</evidence>
<dbReference type="GO" id="GO:0005737">
    <property type="term" value="C:cytoplasm"/>
    <property type="evidence" value="ECO:0007669"/>
    <property type="project" value="UniProtKB-ARBA"/>
</dbReference>
<evidence type="ECO:0000256" key="1">
    <source>
        <dbReference type="ARBA" id="ARBA00003291"/>
    </source>
</evidence>
<dbReference type="PROSITE" id="PS50222">
    <property type="entry name" value="EF_HAND_2"/>
    <property type="match status" value="4"/>
</dbReference>
<dbReference type="InterPro" id="IPR018247">
    <property type="entry name" value="EF_Hand_1_Ca_BS"/>
</dbReference>
<dbReference type="PANTHER" id="PTHR23048">
    <property type="entry name" value="MYOSIN LIGHT CHAIN 1, 3"/>
    <property type="match status" value="1"/>
</dbReference>
<keyword evidence="2" id="KW-0479">Metal-binding</keyword>
<dbReference type="PROSITE" id="PS00018">
    <property type="entry name" value="EF_HAND_1"/>
    <property type="match status" value="4"/>
</dbReference>
<dbReference type="InterPro" id="IPR011992">
    <property type="entry name" value="EF-hand-dom_pair"/>
</dbReference>
<dbReference type="InterPro" id="IPR002048">
    <property type="entry name" value="EF_hand_dom"/>
</dbReference>
<dbReference type="SMART" id="SM00054">
    <property type="entry name" value="EFh"/>
    <property type="match status" value="4"/>
</dbReference>
<dbReference type="SUPFAM" id="SSF47473">
    <property type="entry name" value="EF-hand"/>
    <property type="match status" value="1"/>
</dbReference>
<accession>A0AAW1KBE4</accession>
<dbReference type="GO" id="GO:0005509">
    <property type="term" value="F:calcium ion binding"/>
    <property type="evidence" value="ECO:0007669"/>
    <property type="project" value="InterPro"/>
</dbReference>
<comment type="function">
    <text evidence="1">Potential calcium sensor.</text>
</comment>
<feature type="domain" description="EF-hand" evidence="5">
    <location>
        <begin position="139"/>
        <end position="174"/>
    </location>
</feature>
<organism evidence="6 7">
    <name type="scientific">Saponaria officinalis</name>
    <name type="common">Common soapwort</name>
    <name type="synonym">Lychnis saponaria</name>
    <dbReference type="NCBI Taxonomy" id="3572"/>
    <lineage>
        <taxon>Eukaryota</taxon>
        <taxon>Viridiplantae</taxon>
        <taxon>Streptophyta</taxon>
        <taxon>Embryophyta</taxon>
        <taxon>Tracheophyta</taxon>
        <taxon>Spermatophyta</taxon>
        <taxon>Magnoliopsida</taxon>
        <taxon>eudicotyledons</taxon>
        <taxon>Gunneridae</taxon>
        <taxon>Pentapetalae</taxon>
        <taxon>Caryophyllales</taxon>
        <taxon>Caryophyllaceae</taxon>
        <taxon>Caryophylleae</taxon>
        <taxon>Saponaria</taxon>
    </lineage>
</organism>
<dbReference type="AlphaFoldDB" id="A0AAW1KBE4"/>
<dbReference type="InterPro" id="IPR050230">
    <property type="entry name" value="CALM/Myosin/TropC-like"/>
</dbReference>
<dbReference type="FunFam" id="1.10.238.10:FF:000089">
    <property type="entry name" value="calmodulin-like protein 3"/>
    <property type="match status" value="1"/>
</dbReference>
<evidence type="ECO:0000256" key="2">
    <source>
        <dbReference type="ARBA" id="ARBA00022723"/>
    </source>
</evidence>
<dbReference type="EMBL" id="JBDFQZ010000006">
    <property type="protein sequence ID" value="KAK9715166.1"/>
    <property type="molecule type" value="Genomic_DNA"/>
</dbReference>
<dbReference type="Gene3D" id="1.10.238.10">
    <property type="entry name" value="EF-hand"/>
    <property type="match status" value="2"/>
</dbReference>
<proteinExistence type="predicted"/>
<feature type="domain" description="EF-hand" evidence="5">
    <location>
        <begin position="94"/>
        <end position="129"/>
    </location>
</feature>
<dbReference type="Proteomes" id="UP001443914">
    <property type="component" value="Unassembled WGS sequence"/>
</dbReference>
<feature type="domain" description="EF-hand" evidence="5">
    <location>
        <begin position="58"/>
        <end position="93"/>
    </location>
</feature>
<comment type="caution">
    <text evidence="6">The sequence shown here is derived from an EMBL/GenBank/DDBJ whole genome shotgun (WGS) entry which is preliminary data.</text>
</comment>
<feature type="domain" description="EF-hand" evidence="5">
    <location>
        <begin position="179"/>
        <end position="214"/>
    </location>
</feature>